<dbReference type="GO" id="GO:0030246">
    <property type="term" value="F:carbohydrate binding"/>
    <property type="evidence" value="ECO:0007669"/>
    <property type="project" value="UniProtKB-KW"/>
</dbReference>
<dbReference type="GO" id="GO:0016301">
    <property type="term" value="F:kinase activity"/>
    <property type="evidence" value="ECO:0007669"/>
    <property type="project" value="UniProtKB-KW"/>
</dbReference>
<comment type="caution">
    <text evidence="1">The sequence shown here is derived from an EMBL/GenBank/DDBJ whole genome shotgun (WGS) entry which is preliminary data.</text>
</comment>
<name>A0A5A7RKD3_STRAF</name>
<dbReference type="EMBL" id="BKCP01013514">
    <property type="protein sequence ID" value="GER57661.1"/>
    <property type="molecule type" value="Genomic_DNA"/>
</dbReference>
<evidence type="ECO:0000313" key="1">
    <source>
        <dbReference type="EMBL" id="GER57661.1"/>
    </source>
</evidence>
<dbReference type="AlphaFoldDB" id="A0A5A7RKD3"/>
<keyword evidence="2" id="KW-1185">Reference proteome</keyword>
<organism evidence="1 2">
    <name type="scientific">Striga asiatica</name>
    <name type="common">Asiatic witchweed</name>
    <name type="synonym">Buchnera asiatica</name>
    <dbReference type="NCBI Taxonomy" id="4170"/>
    <lineage>
        <taxon>Eukaryota</taxon>
        <taxon>Viridiplantae</taxon>
        <taxon>Streptophyta</taxon>
        <taxon>Embryophyta</taxon>
        <taxon>Tracheophyta</taxon>
        <taxon>Spermatophyta</taxon>
        <taxon>Magnoliopsida</taxon>
        <taxon>eudicotyledons</taxon>
        <taxon>Gunneridae</taxon>
        <taxon>Pentapetalae</taxon>
        <taxon>asterids</taxon>
        <taxon>lamiids</taxon>
        <taxon>Lamiales</taxon>
        <taxon>Orobanchaceae</taxon>
        <taxon>Buchnereae</taxon>
        <taxon>Striga</taxon>
    </lineage>
</organism>
<proteinExistence type="predicted"/>
<dbReference type="Proteomes" id="UP000325081">
    <property type="component" value="Unassembled WGS sequence"/>
</dbReference>
<gene>
    <name evidence="1" type="ORF">STAS_35481</name>
</gene>
<keyword evidence="1" id="KW-0808">Transferase</keyword>
<keyword evidence="1" id="KW-0418">Kinase</keyword>
<sequence length="136" mass="15445">MATKTTIPMTDRRRHKQEQPPLVLLFNIASLLCTRCSIRQNHKLRINFGKIPNKQERCWIAHKDCLPGSFDRRDCRLSSLVPSMVIFLRIEDACRWASGPDAGSEFLSDIMFVMSSESLTASLYSLTQESPEDAIG</sequence>
<protein>
    <submittedName>
        <fullName evidence="1">S-locus lectin protein kinase family protein</fullName>
    </submittedName>
</protein>
<evidence type="ECO:0000313" key="2">
    <source>
        <dbReference type="Proteomes" id="UP000325081"/>
    </source>
</evidence>
<accession>A0A5A7RKD3</accession>
<keyword evidence="1" id="KW-0430">Lectin</keyword>
<reference evidence="2" key="1">
    <citation type="journal article" date="2019" name="Curr. Biol.">
        <title>Genome Sequence of Striga asiatica Provides Insight into the Evolution of Plant Parasitism.</title>
        <authorList>
            <person name="Yoshida S."/>
            <person name="Kim S."/>
            <person name="Wafula E.K."/>
            <person name="Tanskanen J."/>
            <person name="Kim Y.M."/>
            <person name="Honaas L."/>
            <person name="Yang Z."/>
            <person name="Spallek T."/>
            <person name="Conn C.E."/>
            <person name="Ichihashi Y."/>
            <person name="Cheong K."/>
            <person name="Cui S."/>
            <person name="Der J.P."/>
            <person name="Gundlach H."/>
            <person name="Jiao Y."/>
            <person name="Hori C."/>
            <person name="Ishida J.K."/>
            <person name="Kasahara H."/>
            <person name="Kiba T."/>
            <person name="Kim M.S."/>
            <person name="Koo N."/>
            <person name="Laohavisit A."/>
            <person name="Lee Y.H."/>
            <person name="Lumba S."/>
            <person name="McCourt P."/>
            <person name="Mortimer J.C."/>
            <person name="Mutuku J.M."/>
            <person name="Nomura T."/>
            <person name="Sasaki-Sekimoto Y."/>
            <person name="Seto Y."/>
            <person name="Wang Y."/>
            <person name="Wakatake T."/>
            <person name="Sakakibara H."/>
            <person name="Demura T."/>
            <person name="Yamaguchi S."/>
            <person name="Yoneyama K."/>
            <person name="Manabe R.I."/>
            <person name="Nelson D.C."/>
            <person name="Schulman A.H."/>
            <person name="Timko M.P."/>
            <person name="dePamphilis C.W."/>
            <person name="Choi D."/>
            <person name="Shirasu K."/>
        </authorList>
    </citation>
    <scope>NUCLEOTIDE SEQUENCE [LARGE SCALE GENOMIC DNA]</scope>
    <source>
        <strain evidence="2">cv. UVA1</strain>
    </source>
</reference>